<dbReference type="Proteomes" id="UP000266895">
    <property type="component" value="Chromosome"/>
</dbReference>
<keyword evidence="14" id="KW-1185">Reference proteome</keyword>
<feature type="transmembrane region" description="Helical" evidence="9">
    <location>
        <begin position="99"/>
        <end position="123"/>
    </location>
</feature>
<feature type="transmembrane region" description="Helical" evidence="9">
    <location>
        <begin position="130"/>
        <end position="150"/>
    </location>
</feature>
<dbReference type="GO" id="GO:0005886">
    <property type="term" value="C:plasma membrane"/>
    <property type="evidence" value="ECO:0007669"/>
    <property type="project" value="UniProtKB-SubCell"/>
</dbReference>
<evidence type="ECO:0000313" key="14">
    <source>
        <dbReference type="Proteomes" id="UP000266895"/>
    </source>
</evidence>
<dbReference type="GO" id="GO:0004190">
    <property type="term" value="F:aspartic-type endopeptidase activity"/>
    <property type="evidence" value="ECO:0007669"/>
    <property type="project" value="UniProtKB-UniRule"/>
</dbReference>
<evidence type="ECO:0000256" key="9">
    <source>
        <dbReference type="HAMAP-Rule" id="MF_00161"/>
    </source>
</evidence>
<keyword evidence="6 9" id="KW-0378">Hydrolase</keyword>
<dbReference type="PRINTS" id="PR00781">
    <property type="entry name" value="LIPOSIGPTASE"/>
</dbReference>
<protein>
    <recommendedName>
        <fullName evidence="9">Lipoprotein signal peptidase</fullName>
        <ecNumber evidence="9">3.4.23.36</ecNumber>
    </recommendedName>
    <alternativeName>
        <fullName evidence="9">Prolipoprotein signal peptidase</fullName>
    </alternativeName>
    <alternativeName>
        <fullName evidence="9">Signal peptidase II</fullName>
        <shortName evidence="9">SPase II</shortName>
    </alternativeName>
</protein>
<dbReference type="Pfam" id="PF01252">
    <property type="entry name" value="Peptidase_A8"/>
    <property type="match status" value="1"/>
</dbReference>
<evidence type="ECO:0000256" key="2">
    <source>
        <dbReference type="ARBA" id="ARBA00022475"/>
    </source>
</evidence>
<keyword evidence="13" id="KW-0449">Lipoprotein</keyword>
<dbReference type="OrthoDB" id="4308908at2"/>
<evidence type="ECO:0000256" key="8">
    <source>
        <dbReference type="ARBA" id="ARBA00023136"/>
    </source>
</evidence>
<keyword evidence="5 9" id="KW-0064">Aspartyl protease</keyword>
<keyword evidence="8 9" id="KW-0472">Membrane</keyword>
<feature type="transmembrane region" description="Helical" evidence="9">
    <location>
        <begin position="50"/>
        <end position="68"/>
    </location>
</feature>
<sequence length="297" mass="30759">MSRKPKDSTTDPGHDRGAGTEQDTGATSVWTVSQSQTEGSGRARRRPGRAVVILWVLAVAVVVIDQLTKAWATRALADGERVAVLGDWLGLVLVRNPGAAFSLASGQTWILTAVAVVVSVVVVRISRRLASTWWSVALGLVLGGAVGNLIDRILRAPGVFRGHVIDFIDYAGFFVGNVADIAIVGAAGLIVVLSLLGIEIDGTRVGEDPQEGEAAAAASLGRRARRSARRGTAAPAPDSDGPTPEDPQVGQSGSQDGGRTPAHGLRVVAPAADGQDDQGSPAQDRAAEEDTDQGSTR</sequence>
<proteinExistence type="inferred from homology"/>
<accession>A0A3S4RVP5</accession>
<feature type="compositionally biased region" description="Polar residues" evidence="12">
    <location>
        <begin position="21"/>
        <end position="39"/>
    </location>
</feature>
<dbReference type="NCBIfam" id="TIGR00077">
    <property type="entry name" value="lspA"/>
    <property type="match status" value="1"/>
</dbReference>
<dbReference type="EMBL" id="LR134350">
    <property type="protein sequence ID" value="VEG26826.1"/>
    <property type="molecule type" value="Genomic_DNA"/>
</dbReference>
<feature type="active site" evidence="9">
    <location>
        <position position="180"/>
    </location>
</feature>
<organism evidence="13 14">
    <name type="scientific">Actinomyces howellii</name>
    <dbReference type="NCBI Taxonomy" id="52771"/>
    <lineage>
        <taxon>Bacteria</taxon>
        <taxon>Bacillati</taxon>
        <taxon>Actinomycetota</taxon>
        <taxon>Actinomycetes</taxon>
        <taxon>Actinomycetales</taxon>
        <taxon>Actinomycetaceae</taxon>
        <taxon>Actinomyces</taxon>
    </lineage>
</organism>
<feature type="compositionally biased region" description="Acidic residues" evidence="12">
    <location>
        <begin position="287"/>
        <end position="297"/>
    </location>
</feature>
<evidence type="ECO:0000256" key="4">
    <source>
        <dbReference type="ARBA" id="ARBA00022692"/>
    </source>
</evidence>
<comment type="subcellular location">
    <subcellularLocation>
        <location evidence="9">Cell membrane</location>
        <topology evidence="9">Multi-pass membrane protein</topology>
    </subcellularLocation>
</comment>
<evidence type="ECO:0000256" key="3">
    <source>
        <dbReference type="ARBA" id="ARBA00022670"/>
    </source>
</evidence>
<comment type="pathway">
    <text evidence="9">Protein modification; lipoprotein biosynthesis (signal peptide cleavage).</text>
</comment>
<feature type="region of interest" description="Disordered" evidence="12">
    <location>
        <begin position="1"/>
        <end position="43"/>
    </location>
</feature>
<evidence type="ECO:0000256" key="5">
    <source>
        <dbReference type="ARBA" id="ARBA00022750"/>
    </source>
</evidence>
<dbReference type="EC" id="3.4.23.36" evidence="9"/>
<name>A0A3S4RVP5_9ACTO</name>
<feature type="active site" evidence="9">
    <location>
        <position position="166"/>
    </location>
</feature>
<keyword evidence="7 9" id="KW-1133">Transmembrane helix</keyword>
<evidence type="ECO:0000256" key="6">
    <source>
        <dbReference type="ARBA" id="ARBA00022801"/>
    </source>
</evidence>
<evidence type="ECO:0000313" key="13">
    <source>
        <dbReference type="EMBL" id="VEG26826.1"/>
    </source>
</evidence>
<dbReference type="PANTHER" id="PTHR33695">
    <property type="entry name" value="LIPOPROTEIN SIGNAL PEPTIDASE"/>
    <property type="match status" value="1"/>
</dbReference>
<feature type="transmembrane region" description="Helical" evidence="9">
    <location>
        <begin position="170"/>
        <end position="196"/>
    </location>
</feature>
<feature type="compositionally biased region" description="Basic and acidic residues" evidence="12">
    <location>
        <begin position="1"/>
        <end position="18"/>
    </location>
</feature>
<dbReference type="KEGG" id="ahw:NCTC11636_00724"/>
<evidence type="ECO:0000256" key="10">
    <source>
        <dbReference type="RuleBase" id="RU000594"/>
    </source>
</evidence>
<dbReference type="InterPro" id="IPR001872">
    <property type="entry name" value="Peptidase_A8"/>
</dbReference>
<evidence type="ECO:0000256" key="1">
    <source>
        <dbReference type="ARBA" id="ARBA00006139"/>
    </source>
</evidence>
<keyword evidence="4 9" id="KW-0812">Transmembrane</keyword>
<dbReference type="UniPathway" id="UPA00665"/>
<keyword evidence="2 9" id="KW-1003">Cell membrane</keyword>
<comment type="catalytic activity">
    <reaction evidence="9 10">
        <text>Release of signal peptides from bacterial membrane prolipoproteins. Hydrolyzes -Xaa-Yaa-Zaa-|-(S,diacylglyceryl)Cys-, in which Xaa is hydrophobic (preferably Leu), and Yaa (Ala or Ser) and Zaa (Gly or Ala) have small, neutral side chains.</text>
        <dbReference type="EC" id="3.4.23.36"/>
    </reaction>
</comment>
<evidence type="ECO:0000256" key="11">
    <source>
        <dbReference type="RuleBase" id="RU004181"/>
    </source>
</evidence>
<dbReference type="GO" id="GO:0006508">
    <property type="term" value="P:proteolysis"/>
    <property type="evidence" value="ECO:0007669"/>
    <property type="project" value="UniProtKB-KW"/>
</dbReference>
<comment type="function">
    <text evidence="9 10">This protein specifically catalyzes the removal of signal peptides from prolipoproteins.</text>
</comment>
<feature type="region of interest" description="Disordered" evidence="12">
    <location>
        <begin position="206"/>
        <end position="297"/>
    </location>
</feature>
<dbReference type="AlphaFoldDB" id="A0A3S4RVP5"/>
<dbReference type="PANTHER" id="PTHR33695:SF1">
    <property type="entry name" value="LIPOPROTEIN SIGNAL PEPTIDASE"/>
    <property type="match status" value="1"/>
</dbReference>
<gene>
    <name evidence="9 13" type="primary">lspA</name>
    <name evidence="13" type="ORF">NCTC11636_00724</name>
</gene>
<dbReference type="HAMAP" id="MF_00161">
    <property type="entry name" value="LspA"/>
    <property type="match status" value="1"/>
</dbReference>
<evidence type="ECO:0000256" key="12">
    <source>
        <dbReference type="SAM" id="MobiDB-lite"/>
    </source>
</evidence>
<dbReference type="PROSITE" id="PS00855">
    <property type="entry name" value="SPASE_II"/>
    <property type="match status" value="1"/>
</dbReference>
<evidence type="ECO:0000256" key="7">
    <source>
        <dbReference type="ARBA" id="ARBA00022989"/>
    </source>
</evidence>
<reference evidence="13 14" key="1">
    <citation type="submission" date="2018-12" db="EMBL/GenBank/DDBJ databases">
        <authorList>
            <consortium name="Pathogen Informatics"/>
        </authorList>
    </citation>
    <scope>NUCLEOTIDE SEQUENCE [LARGE SCALE GENOMIC DNA]</scope>
    <source>
        <strain evidence="13 14">NCTC11636</strain>
    </source>
</reference>
<keyword evidence="3 9" id="KW-0645">Protease</keyword>
<comment type="similarity">
    <text evidence="1 9 11">Belongs to the peptidase A8 family.</text>
</comment>